<evidence type="ECO:0000259" key="3">
    <source>
        <dbReference type="PROSITE" id="PS50966"/>
    </source>
</evidence>
<dbReference type="InterPro" id="IPR007527">
    <property type="entry name" value="Znf_SWIM"/>
</dbReference>
<dbReference type="STRING" id="1134435.AC731_009515"/>
<name>A0A127K5E1_9RHOO</name>
<gene>
    <name evidence="4" type="ORF">AC731_009515</name>
</gene>
<organism evidence="4 5">
    <name type="scientific">Thauera humireducens</name>
    <dbReference type="NCBI Taxonomy" id="1134435"/>
    <lineage>
        <taxon>Bacteria</taxon>
        <taxon>Pseudomonadati</taxon>
        <taxon>Pseudomonadota</taxon>
        <taxon>Betaproteobacteria</taxon>
        <taxon>Rhodocyclales</taxon>
        <taxon>Zoogloeaceae</taxon>
        <taxon>Thauera</taxon>
    </lineage>
</organism>
<keyword evidence="1" id="KW-0479">Metal-binding</keyword>
<reference evidence="5" key="1">
    <citation type="submission" date="2016-03" db="EMBL/GenBank/DDBJ databases">
        <authorList>
            <person name="Ma C."/>
            <person name="Zhou S."/>
            <person name="Yang G."/>
        </authorList>
    </citation>
    <scope>NUCLEOTIDE SEQUENCE [LARGE SCALE GENOMIC DNA]</scope>
    <source>
        <strain evidence="5">SgZ-1</strain>
    </source>
</reference>
<keyword evidence="2" id="KW-0175">Coiled coil</keyword>
<dbReference type="GO" id="GO:0008270">
    <property type="term" value="F:zinc ion binding"/>
    <property type="evidence" value="ECO:0007669"/>
    <property type="project" value="UniProtKB-KW"/>
</dbReference>
<feature type="coiled-coil region" evidence="2">
    <location>
        <begin position="76"/>
        <end position="110"/>
    </location>
</feature>
<dbReference type="RefSeq" id="WP_048705569.1">
    <property type="nucleotide sequence ID" value="NZ_CP014646.1"/>
</dbReference>
<keyword evidence="1" id="KW-0863">Zinc-finger</keyword>
<keyword evidence="1" id="KW-0862">Zinc</keyword>
<accession>A0A127K5E1</accession>
<evidence type="ECO:0000256" key="2">
    <source>
        <dbReference type="SAM" id="Coils"/>
    </source>
</evidence>
<keyword evidence="5" id="KW-1185">Reference proteome</keyword>
<dbReference type="KEGG" id="thu:AC731_009515"/>
<evidence type="ECO:0000256" key="1">
    <source>
        <dbReference type="PROSITE-ProRule" id="PRU00325"/>
    </source>
</evidence>
<protein>
    <recommendedName>
        <fullName evidence="3">SWIM-type domain-containing protein</fullName>
    </recommendedName>
</protein>
<evidence type="ECO:0000313" key="5">
    <source>
        <dbReference type="Proteomes" id="UP000036902"/>
    </source>
</evidence>
<dbReference type="Proteomes" id="UP000036902">
    <property type="component" value="Chromosome"/>
</dbReference>
<sequence>MASVTFQVQGSASEPYEVVFSREGSNLTATCTCPAGVVGQYCKHRFNILYGAVDGIVSNNENEVAKVVGWLPGTNVEAAMNLLAAAEAEVERAKKAATAAKKALARVMRD</sequence>
<dbReference type="AlphaFoldDB" id="A0A127K5E1"/>
<dbReference type="EMBL" id="CP014646">
    <property type="protein sequence ID" value="AMO37171.1"/>
    <property type="molecule type" value="Genomic_DNA"/>
</dbReference>
<proteinExistence type="predicted"/>
<dbReference type="PROSITE" id="PS50966">
    <property type="entry name" value="ZF_SWIM"/>
    <property type="match status" value="1"/>
</dbReference>
<evidence type="ECO:0000313" key="4">
    <source>
        <dbReference type="EMBL" id="AMO37171.1"/>
    </source>
</evidence>
<feature type="domain" description="SWIM-type" evidence="3">
    <location>
        <begin position="16"/>
        <end position="53"/>
    </location>
</feature>